<dbReference type="SUPFAM" id="SSF103657">
    <property type="entry name" value="BAR/IMD domain-like"/>
    <property type="match status" value="1"/>
</dbReference>
<dbReference type="InterPro" id="IPR027267">
    <property type="entry name" value="AH/BAR_dom_sf"/>
</dbReference>
<organism evidence="2">
    <name type="scientific">Auxenochlorella protothecoides</name>
    <name type="common">Green microalga</name>
    <name type="synonym">Chlorella protothecoides</name>
    <dbReference type="NCBI Taxonomy" id="3075"/>
    <lineage>
        <taxon>Eukaryota</taxon>
        <taxon>Viridiplantae</taxon>
        <taxon>Chlorophyta</taxon>
        <taxon>core chlorophytes</taxon>
        <taxon>Trebouxiophyceae</taxon>
        <taxon>Chlorellales</taxon>
        <taxon>Chlorellaceae</taxon>
        <taxon>Auxenochlorella</taxon>
    </lineage>
</organism>
<protein>
    <recommendedName>
        <fullName evidence="1">BAR domain-containing protein</fullName>
    </recommendedName>
</protein>
<dbReference type="EMBL" id="GDKF01007330">
    <property type="protein sequence ID" value="JAT71292.1"/>
    <property type="molecule type" value="Transcribed_RNA"/>
</dbReference>
<dbReference type="Gene3D" id="1.20.1270.60">
    <property type="entry name" value="Arfaptin homology (AH) domain/BAR domain"/>
    <property type="match status" value="1"/>
</dbReference>
<evidence type="ECO:0000313" key="2">
    <source>
        <dbReference type="EMBL" id="JAT71292.1"/>
    </source>
</evidence>
<sequence>MGATWRRISEQARQKWNIVEDKDFQATPNSRNEMMMNEAMEFAGHLRRCEKDIRKMQASTEDLLSTVKAVMSAPLPRVYEEVGGGKVIPMTASTASGVVGAPNGPIVPIGGADYNAEEMSRVVKSAGKLVESEVLAPMERWMNAFVLIQQRMKRLESLRLEVDSRRRTVAKLGKKVDVQRARLPQTRAKGEYEMENTIKILQHKESKLSACRQSYKEHESLVFHQLENVITDSVWLKSYLSGVLRIQSEALRSANTALGEQKARVPGSRGYPLPVEANSGASTPLQSLPPAGMPEVIAARRDERENVPRLQNGQQGGIRAKVGRNHSAGASVGLGHSKDSLYTLDDAPAAPTHRIPATQVPTAYDAYNEAAYSRNAVPAW</sequence>
<accession>A0A1D1ZWH6</accession>
<dbReference type="Pfam" id="PF03114">
    <property type="entry name" value="BAR"/>
    <property type="match status" value="1"/>
</dbReference>
<proteinExistence type="predicted"/>
<dbReference type="AlphaFoldDB" id="A0A1D1ZWH6"/>
<dbReference type="InterPro" id="IPR004148">
    <property type="entry name" value="BAR_dom"/>
</dbReference>
<name>A0A1D1ZWH6_AUXPR</name>
<reference evidence="2" key="1">
    <citation type="submission" date="2015-08" db="EMBL/GenBank/DDBJ databases">
        <authorList>
            <person name="Babu N.S."/>
            <person name="Beckwith C.J."/>
            <person name="Beseler K.G."/>
            <person name="Brison A."/>
            <person name="Carone J.V."/>
            <person name="Caskin T.P."/>
            <person name="Diamond M."/>
            <person name="Durham M.E."/>
            <person name="Foxe J.M."/>
            <person name="Go M."/>
            <person name="Henderson B.A."/>
            <person name="Jones I.B."/>
            <person name="McGettigan J.A."/>
            <person name="Micheletti S.J."/>
            <person name="Nasrallah M.E."/>
            <person name="Ortiz D."/>
            <person name="Piller C.R."/>
            <person name="Privatt S.R."/>
            <person name="Schneider S.L."/>
            <person name="Sharp S."/>
            <person name="Smith T.C."/>
            <person name="Stanton J.D."/>
            <person name="Ullery H.E."/>
            <person name="Wilson R.J."/>
            <person name="Serrano M.G."/>
            <person name="Buck G."/>
            <person name="Lee V."/>
            <person name="Wang Y."/>
            <person name="Carvalho R."/>
            <person name="Voegtly L."/>
            <person name="Shi R."/>
            <person name="Duckworth R."/>
            <person name="Johnson A."/>
            <person name="Loviza R."/>
            <person name="Walstead R."/>
            <person name="Shah Z."/>
            <person name="Kiflezghi M."/>
            <person name="Wade K."/>
            <person name="Ball S.L."/>
            <person name="Bradley K.W."/>
            <person name="Asai D.J."/>
            <person name="Bowman C.A."/>
            <person name="Russell D.A."/>
            <person name="Pope W.H."/>
            <person name="Jacobs-Sera D."/>
            <person name="Hendrix R.W."/>
            <person name="Hatfull G.F."/>
        </authorList>
    </citation>
    <scope>NUCLEOTIDE SEQUENCE</scope>
</reference>
<feature type="domain" description="BAR" evidence="1">
    <location>
        <begin position="118"/>
        <end position="256"/>
    </location>
</feature>
<gene>
    <name evidence="2" type="ORF">g.72207</name>
</gene>
<dbReference type="GO" id="GO:0005737">
    <property type="term" value="C:cytoplasm"/>
    <property type="evidence" value="ECO:0007669"/>
    <property type="project" value="InterPro"/>
</dbReference>
<evidence type="ECO:0000259" key="1">
    <source>
        <dbReference type="Pfam" id="PF03114"/>
    </source>
</evidence>